<gene>
    <name evidence="2" type="ORF">J4H92_03970</name>
</gene>
<reference evidence="2" key="1">
    <citation type="submission" date="2021-03" db="EMBL/GenBank/DDBJ databases">
        <title>Leucobacter chromiisoli sp. nov., isolated from chromium-containing soil of chemical plant.</title>
        <authorList>
            <person name="Xu Z."/>
        </authorList>
    </citation>
    <scope>NUCLEOTIDE SEQUENCE</scope>
    <source>
        <strain evidence="2">S27</strain>
    </source>
</reference>
<protein>
    <submittedName>
        <fullName evidence="2">Uncharacterized protein</fullName>
    </submittedName>
</protein>
<accession>A0A939S597</accession>
<keyword evidence="1" id="KW-0812">Transmembrane</keyword>
<dbReference type="EMBL" id="JAGDYM010000004">
    <property type="protein sequence ID" value="MBO1901104.1"/>
    <property type="molecule type" value="Genomic_DNA"/>
</dbReference>
<dbReference type="Proteomes" id="UP000664382">
    <property type="component" value="Unassembled WGS sequence"/>
</dbReference>
<keyword evidence="1" id="KW-0472">Membrane</keyword>
<evidence type="ECO:0000313" key="2">
    <source>
        <dbReference type="EMBL" id="MBO1901104.1"/>
    </source>
</evidence>
<evidence type="ECO:0000313" key="3">
    <source>
        <dbReference type="Proteomes" id="UP000664382"/>
    </source>
</evidence>
<comment type="caution">
    <text evidence="2">The sequence shown here is derived from an EMBL/GenBank/DDBJ whole genome shotgun (WGS) entry which is preliminary data.</text>
</comment>
<feature type="transmembrane region" description="Helical" evidence="1">
    <location>
        <begin position="47"/>
        <end position="66"/>
    </location>
</feature>
<feature type="transmembrane region" description="Helical" evidence="1">
    <location>
        <begin position="106"/>
        <end position="131"/>
    </location>
</feature>
<dbReference type="RefSeq" id="WP_208096276.1">
    <property type="nucleotide sequence ID" value="NZ_JAGDYM010000004.1"/>
</dbReference>
<dbReference type="AlphaFoldDB" id="A0A939S597"/>
<evidence type="ECO:0000256" key="1">
    <source>
        <dbReference type="SAM" id="Phobius"/>
    </source>
</evidence>
<proteinExistence type="predicted"/>
<feature type="transmembrane region" description="Helical" evidence="1">
    <location>
        <begin position="73"/>
        <end position="94"/>
    </location>
</feature>
<sequence>MARRLTLTAVAAAVLFVLQGLVAPMLFGGPGEAGWISHGTIWNEWPWWIAVLAWGAALVLIARIPAASRGRRIGLALSIPTGCYLLALGVGYGLDVMIRHGAGEAAPLLAGVSVILLVVLTGLPLLAAALGGGVEAALTRRPRDPEPSPRPD</sequence>
<name>A0A939S597_9MICO</name>
<keyword evidence="1" id="KW-1133">Transmembrane helix</keyword>
<keyword evidence="3" id="KW-1185">Reference proteome</keyword>
<organism evidence="2 3">
    <name type="scientific">Leucobacter weissii</name>
    <dbReference type="NCBI Taxonomy" id="1983706"/>
    <lineage>
        <taxon>Bacteria</taxon>
        <taxon>Bacillati</taxon>
        <taxon>Actinomycetota</taxon>
        <taxon>Actinomycetes</taxon>
        <taxon>Micrococcales</taxon>
        <taxon>Microbacteriaceae</taxon>
        <taxon>Leucobacter</taxon>
    </lineage>
</organism>